<dbReference type="RefSeq" id="WP_138483129.1">
    <property type="nucleotide sequence ID" value="NZ_PPSW01000026.1"/>
</dbReference>
<reference evidence="1 2" key="1">
    <citation type="submission" date="2018-01" db="EMBL/GenBank/DDBJ databases">
        <title>Co-occurrence of chitin degradation, pigmentation and bioactivity in marine Pseudoalteromonas.</title>
        <authorList>
            <person name="Paulsen S."/>
            <person name="Gram L."/>
            <person name="Machado H."/>
        </authorList>
    </citation>
    <scope>NUCLEOTIDE SEQUENCE [LARGE SCALE GENOMIC DNA]</scope>
    <source>
        <strain evidence="1 2">S3663</strain>
    </source>
</reference>
<evidence type="ECO:0000313" key="1">
    <source>
        <dbReference type="EMBL" id="TLX46011.1"/>
    </source>
</evidence>
<dbReference type="Proteomes" id="UP000309186">
    <property type="component" value="Unassembled WGS sequence"/>
</dbReference>
<sequence>MKLKLNKKKIKTLSADNSNIPADMTPQVAGGTQINSSYVTYRDCPPPRTISGGAVSLCQAHTCGMGYTCQDVY</sequence>
<dbReference type="EMBL" id="PPSW01000026">
    <property type="protein sequence ID" value="TLX46011.1"/>
    <property type="molecule type" value="Genomic_DNA"/>
</dbReference>
<dbReference type="OrthoDB" id="6314501at2"/>
<dbReference type="AlphaFoldDB" id="A0A5R9PYT6"/>
<organism evidence="1 2">
    <name type="scientific">Pseudoalteromonas phenolica</name>
    <dbReference type="NCBI Taxonomy" id="161398"/>
    <lineage>
        <taxon>Bacteria</taxon>
        <taxon>Pseudomonadati</taxon>
        <taxon>Pseudomonadota</taxon>
        <taxon>Gammaproteobacteria</taxon>
        <taxon>Alteromonadales</taxon>
        <taxon>Pseudoalteromonadaceae</taxon>
        <taxon>Pseudoalteromonas</taxon>
    </lineage>
</organism>
<comment type="caution">
    <text evidence="1">The sequence shown here is derived from an EMBL/GenBank/DDBJ whole genome shotgun (WGS) entry which is preliminary data.</text>
</comment>
<evidence type="ECO:0008006" key="3">
    <source>
        <dbReference type="Google" id="ProtNLM"/>
    </source>
</evidence>
<name>A0A5R9PYT6_9GAMM</name>
<accession>A0A5R9PYT6</accession>
<protein>
    <recommendedName>
        <fullName evidence="3">Class I lanthipeptide</fullName>
    </recommendedName>
</protein>
<gene>
    <name evidence="1" type="ORF">C1E24_15960</name>
</gene>
<proteinExistence type="predicted"/>
<evidence type="ECO:0000313" key="2">
    <source>
        <dbReference type="Proteomes" id="UP000309186"/>
    </source>
</evidence>